<accession>A0A803PDH7</accession>
<name>A0A803PDH7_CANSA</name>
<proteinExistence type="predicted"/>
<dbReference type="Gramene" id="evm.model.04.1534">
    <property type="protein sequence ID" value="cds.evm.model.04.1534"/>
    <property type="gene ID" value="evm.TU.04.1534"/>
</dbReference>
<evidence type="ECO:0000313" key="2">
    <source>
        <dbReference type="Proteomes" id="UP000596661"/>
    </source>
</evidence>
<protein>
    <recommendedName>
        <fullName evidence="3">Reverse transcriptase</fullName>
    </recommendedName>
</protein>
<reference evidence="1" key="2">
    <citation type="submission" date="2021-03" db="UniProtKB">
        <authorList>
            <consortium name="EnsemblPlants"/>
        </authorList>
    </citation>
    <scope>IDENTIFICATION</scope>
</reference>
<dbReference type="Proteomes" id="UP000596661">
    <property type="component" value="Chromosome 4"/>
</dbReference>
<evidence type="ECO:0008006" key="3">
    <source>
        <dbReference type="Google" id="ProtNLM"/>
    </source>
</evidence>
<evidence type="ECO:0000313" key="1">
    <source>
        <dbReference type="EnsemblPlants" id="cds.evm.model.04.1534"/>
    </source>
</evidence>
<organism evidence="1 2">
    <name type="scientific">Cannabis sativa</name>
    <name type="common">Hemp</name>
    <name type="synonym">Marijuana</name>
    <dbReference type="NCBI Taxonomy" id="3483"/>
    <lineage>
        <taxon>Eukaryota</taxon>
        <taxon>Viridiplantae</taxon>
        <taxon>Streptophyta</taxon>
        <taxon>Embryophyta</taxon>
        <taxon>Tracheophyta</taxon>
        <taxon>Spermatophyta</taxon>
        <taxon>Magnoliopsida</taxon>
        <taxon>eudicotyledons</taxon>
        <taxon>Gunneridae</taxon>
        <taxon>Pentapetalae</taxon>
        <taxon>rosids</taxon>
        <taxon>fabids</taxon>
        <taxon>Rosales</taxon>
        <taxon>Cannabaceae</taxon>
        <taxon>Cannabis</taxon>
    </lineage>
</organism>
<dbReference type="AlphaFoldDB" id="A0A803PDH7"/>
<dbReference type="EnsemblPlants" id="evm.model.04.1534">
    <property type="protein sequence ID" value="cds.evm.model.04.1534"/>
    <property type="gene ID" value="evm.TU.04.1534"/>
</dbReference>
<sequence length="57" mass="6715">IANRLKVVLNHIIFENQSAFIPGRLISDNIMIAFEVMHYWKRKRKGKEGFMALKLDL</sequence>
<reference evidence="1" key="1">
    <citation type="submission" date="2018-11" db="EMBL/GenBank/DDBJ databases">
        <authorList>
            <person name="Grassa J C."/>
        </authorList>
    </citation>
    <scope>NUCLEOTIDE SEQUENCE [LARGE SCALE GENOMIC DNA]</scope>
</reference>
<keyword evidence="2" id="KW-1185">Reference proteome</keyword>
<dbReference type="EMBL" id="UZAU01000392">
    <property type="status" value="NOT_ANNOTATED_CDS"/>
    <property type="molecule type" value="Genomic_DNA"/>
</dbReference>